<keyword evidence="3" id="KW-0813">Transport</keyword>
<sequence length="219" mass="24601">MSFYVLGLLLLVLFFRDEVIEWHEACIMFAIYIAYGIFMKYNTAIEAWVRGTLFKVDAVKEMIPENDDITRATSRRRSTINSDGTATEHRKSIPVLHSGAMFRAGLAHMALDDNEPTEISSLPATSRHEVIQTSSINNHHNSKEPNVINNGKTVLISTATPPKLNKMRSFPAYVGAPGNLNGIRKSPKHGKKPLKEIQNNGVPPVEVSFYHLRMITKRD</sequence>
<name>A0A914YER4_9BILA</name>
<keyword evidence="6" id="KW-0472">Membrane</keyword>
<organism evidence="7 8">
    <name type="scientific">Panagrolaimus superbus</name>
    <dbReference type="NCBI Taxonomy" id="310955"/>
    <lineage>
        <taxon>Eukaryota</taxon>
        <taxon>Metazoa</taxon>
        <taxon>Ecdysozoa</taxon>
        <taxon>Nematoda</taxon>
        <taxon>Chromadorea</taxon>
        <taxon>Rhabditida</taxon>
        <taxon>Tylenchina</taxon>
        <taxon>Panagrolaimomorpha</taxon>
        <taxon>Panagrolaimoidea</taxon>
        <taxon>Panagrolaimidae</taxon>
        <taxon>Panagrolaimus</taxon>
    </lineage>
</organism>
<dbReference type="GO" id="GO:0006874">
    <property type="term" value="P:intracellular calcium ion homeostasis"/>
    <property type="evidence" value="ECO:0007669"/>
    <property type="project" value="TreeGrafter"/>
</dbReference>
<evidence type="ECO:0000256" key="5">
    <source>
        <dbReference type="ARBA" id="ARBA00022989"/>
    </source>
</evidence>
<comment type="similarity">
    <text evidence="2">Belongs to the Ca(2+):cation antiporter (CaCA) (TC 2.A.19) family. SLC24A subfamily.</text>
</comment>
<evidence type="ECO:0000313" key="7">
    <source>
        <dbReference type="Proteomes" id="UP000887577"/>
    </source>
</evidence>
<keyword evidence="4" id="KW-0812">Transmembrane</keyword>
<evidence type="ECO:0000313" key="8">
    <source>
        <dbReference type="WBParaSite" id="PSU_v2.g17789.t1"/>
    </source>
</evidence>
<dbReference type="InterPro" id="IPR004481">
    <property type="entry name" value="K/Na/Ca-exchanger"/>
</dbReference>
<protein>
    <submittedName>
        <fullName evidence="8">Uncharacterized protein</fullName>
    </submittedName>
</protein>
<dbReference type="GO" id="GO:0005262">
    <property type="term" value="F:calcium channel activity"/>
    <property type="evidence" value="ECO:0007669"/>
    <property type="project" value="TreeGrafter"/>
</dbReference>
<dbReference type="WBParaSite" id="PSU_v2.g17789.t1">
    <property type="protein sequence ID" value="PSU_v2.g17789.t1"/>
    <property type="gene ID" value="PSU_v2.g17789"/>
</dbReference>
<dbReference type="PANTHER" id="PTHR10846:SF72">
    <property type="entry name" value="SODIUM_POTASSIUM_CALCIUM EXCHANGER NCKX30C"/>
    <property type="match status" value="1"/>
</dbReference>
<dbReference type="GO" id="GO:0008273">
    <property type="term" value="F:calcium, potassium:sodium antiporter activity"/>
    <property type="evidence" value="ECO:0007669"/>
    <property type="project" value="TreeGrafter"/>
</dbReference>
<dbReference type="AlphaFoldDB" id="A0A914YER4"/>
<accession>A0A914YER4</accession>
<evidence type="ECO:0000256" key="3">
    <source>
        <dbReference type="ARBA" id="ARBA00022449"/>
    </source>
</evidence>
<dbReference type="GO" id="GO:0005886">
    <property type="term" value="C:plasma membrane"/>
    <property type="evidence" value="ECO:0007669"/>
    <property type="project" value="TreeGrafter"/>
</dbReference>
<dbReference type="PANTHER" id="PTHR10846">
    <property type="entry name" value="SODIUM/POTASSIUM/CALCIUM EXCHANGER"/>
    <property type="match status" value="1"/>
</dbReference>
<evidence type="ECO:0000256" key="2">
    <source>
        <dbReference type="ARBA" id="ARBA00005364"/>
    </source>
</evidence>
<evidence type="ECO:0000256" key="6">
    <source>
        <dbReference type="ARBA" id="ARBA00023136"/>
    </source>
</evidence>
<keyword evidence="7" id="KW-1185">Reference proteome</keyword>
<reference evidence="8" key="1">
    <citation type="submission" date="2022-11" db="UniProtKB">
        <authorList>
            <consortium name="WormBaseParasite"/>
        </authorList>
    </citation>
    <scope>IDENTIFICATION</scope>
</reference>
<keyword evidence="5" id="KW-1133">Transmembrane helix</keyword>
<comment type="subcellular location">
    <subcellularLocation>
        <location evidence="1">Membrane</location>
        <topology evidence="1">Multi-pass membrane protein</topology>
    </subcellularLocation>
</comment>
<evidence type="ECO:0000256" key="4">
    <source>
        <dbReference type="ARBA" id="ARBA00022692"/>
    </source>
</evidence>
<keyword evidence="3" id="KW-0050">Antiport</keyword>
<evidence type="ECO:0000256" key="1">
    <source>
        <dbReference type="ARBA" id="ARBA00004141"/>
    </source>
</evidence>
<proteinExistence type="inferred from homology"/>
<dbReference type="Proteomes" id="UP000887577">
    <property type="component" value="Unplaced"/>
</dbReference>